<feature type="compositionally biased region" description="Basic and acidic residues" evidence="1">
    <location>
        <begin position="1"/>
        <end position="15"/>
    </location>
</feature>
<accession>A0AA88NGI4</accession>
<feature type="compositionally biased region" description="Polar residues" evidence="1">
    <location>
        <begin position="45"/>
        <end position="60"/>
    </location>
</feature>
<evidence type="ECO:0000256" key="1">
    <source>
        <dbReference type="SAM" id="MobiDB-lite"/>
    </source>
</evidence>
<evidence type="ECO:0000313" key="2">
    <source>
        <dbReference type="EMBL" id="KAK2855815.1"/>
    </source>
</evidence>
<dbReference type="EMBL" id="JAUPFM010000003">
    <property type="protein sequence ID" value="KAK2855815.1"/>
    <property type="molecule type" value="Genomic_DNA"/>
</dbReference>
<sequence>METDTEHRTQDRFSPSKDLVSAMNQSEDRQEGVSPFKITLRGEHQNQSTAQSFSCVSSHTDCSKGRPVDFKRGQKSDDSRKAGKKKQDPPGSSCLSMKSDWSKGRPVDFKQEQKPNDSSCVSMKSDWSKGRPVDFKQEQKPDDSRFQQQSSGQTAQQHKPDLDWIFMILENNIMSFVRKELKKFQEVLNPDYKQCSDIQSEAKDIEDDKDEENIRSCRESFVKITVNFLRRMKQDGLADCLQNKNNSSALLCKCKLKSNLKKKFQFKPEAGHSQGGTWRTTVVEAWSEEVCL</sequence>
<keyword evidence="3" id="KW-1185">Reference proteome</keyword>
<comment type="caution">
    <text evidence="2">The sequence shown here is derived from an EMBL/GenBank/DDBJ whole genome shotgun (WGS) entry which is preliminary data.</text>
</comment>
<name>A0AA88NGI4_CHASR</name>
<feature type="region of interest" description="Disordered" evidence="1">
    <location>
        <begin position="1"/>
        <end position="157"/>
    </location>
</feature>
<feature type="compositionally biased region" description="Basic and acidic residues" evidence="1">
    <location>
        <begin position="126"/>
        <end position="145"/>
    </location>
</feature>
<organism evidence="2 3">
    <name type="scientific">Channa striata</name>
    <name type="common">Snakehead murrel</name>
    <name type="synonym">Ophicephalus striatus</name>
    <dbReference type="NCBI Taxonomy" id="64152"/>
    <lineage>
        <taxon>Eukaryota</taxon>
        <taxon>Metazoa</taxon>
        <taxon>Chordata</taxon>
        <taxon>Craniata</taxon>
        <taxon>Vertebrata</taxon>
        <taxon>Euteleostomi</taxon>
        <taxon>Actinopterygii</taxon>
        <taxon>Neopterygii</taxon>
        <taxon>Teleostei</taxon>
        <taxon>Neoteleostei</taxon>
        <taxon>Acanthomorphata</taxon>
        <taxon>Anabantaria</taxon>
        <taxon>Anabantiformes</taxon>
        <taxon>Channoidei</taxon>
        <taxon>Channidae</taxon>
        <taxon>Channa</taxon>
    </lineage>
</organism>
<evidence type="ECO:0000313" key="3">
    <source>
        <dbReference type="Proteomes" id="UP001187415"/>
    </source>
</evidence>
<feature type="compositionally biased region" description="Basic and acidic residues" evidence="1">
    <location>
        <begin position="100"/>
        <end position="115"/>
    </location>
</feature>
<dbReference type="Proteomes" id="UP001187415">
    <property type="component" value="Unassembled WGS sequence"/>
</dbReference>
<reference evidence="2" key="1">
    <citation type="submission" date="2023-07" db="EMBL/GenBank/DDBJ databases">
        <title>Chromosome-level Genome Assembly of Striped Snakehead (Channa striata).</title>
        <authorList>
            <person name="Liu H."/>
        </authorList>
    </citation>
    <scope>NUCLEOTIDE SEQUENCE</scope>
    <source>
        <strain evidence="2">Gz</strain>
        <tissue evidence="2">Muscle</tissue>
    </source>
</reference>
<protein>
    <submittedName>
        <fullName evidence="2">Uncharacterized protein</fullName>
    </submittedName>
</protein>
<dbReference type="AlphaFoldDB" id="A0AA88NGI4"/>
<gene>
    <name evidence="2" type="ORF">Q5P01_004550</name>
</gene>
<feature type="compositionally biased region" description="Basic and acidic residues" evidence="1">
    <location>
        <begin position="61"/>
        <end position="88"/>
    </location>
</feature>
<feature type="compositionally biased region" description="Low complexity" evidence="1">
    <location>
        <begin position="147"/>
        <end position="157"/>
    </location>
</feature>
<proteinExistence type="predicted"/>